<evidence type="ECO:0000313" key="2">
    <source>
        <dbReference type="Proteomes" id="UP000676325"/>
    </source>
</evidence>
<organism evidence="1 2">
    <name type="scientific">Actinospica acidithermotolerans</name>
    <dbReference type="NCBI Taxonomy" id="2828514"/>
    <lineage>
        <taxon>Bacteria</taxon>
        <taxon>Bacillati</taxon>
        <taxon>Actinomycetota</taxon>
        <taxon>Actinomycetes</taxon>
        <taxon>Catenulisporales</taxon>
        <taxon>Actinospicaceae</taxon>
        <taxon>Actinospica</taxon>
    </lineage>
</organism>
<dbReference type="EMBL" id="JAGSOH010000164">
    <property type="protein sequence ID" value="MBR7830885.1"/>
    <property type="molecule type" value="Genomic_DNA"/>
</dbReference>
<gene>
    <name evidence="1" type="ORF">KDK95_31565</name>
</gene>
<accession>A0A941EDU2</accession>
<dbReference type="RefSeq" id="WP_212522004.1">
    <property type="nucleotide sequence ID" value="NZ_JAGSOH010000164.1"/>
</dbReference>
<keyword evidence="2" id="KW-1185">Reference proteome</keyword>
<proteinExistence type="predicted"/>
<protein>
    <submittedName>
        <fullName evidence="1">Uncharacterized protein</fullName>
    </submittedName>
</protein>
<reference evidence="1" key="1">
    <citation type="submission" date="2021-04" db="EMBL/GenBank/DDBJ databases">
        <title>Genome based classification of Actinospica acidithermotolerans sp. nov., an actinobacterium isolated from an Indonesian hot spring.</title>
        <authorList>
            <person name="Kusuma A.B."/>
            <person name="Putra K.E."/>
            <person name="Nafisah S."/>
            <person name="Loh J."/>
            <person name="Nouioui I."/>
            <person name="Goodfellow M."/>
        </authorList>
    </citation>
    <scope>NUCLEOTIDE SEQUENCE</scope>
    <source>
        <strain evidence="1">MGRD01-02</strain>
    </source>
</reference>
<name>A0A941EDU2_9ACTN</name>
<dbReference type="Proteomes" id="UP000676325">
    <property type="component" value="Unassembled WGS sequence"/>
</dbReference>
<comment type="caution">
    <text evidence="1">The sequence shown here is derived from an EMBL/GenBank/DDBJ whole genome shotgun (WGS) entry which is preliminary data.</text>
</comment>
<dbReference type="AlphaFoldDB" id="A0A941EDU2"/>
<evidence type="ECO:0000313" key="1">
    <source>
        <dbReference type="EMBL" id="MBR7830885.1"/>
    </source>
</evidence>
<sequence length="148" mass="16520">MQHSEGPEWLKQLDALLTGRYPEGADRWEHGAQIRVPGTQHPAPLARHHRVEPGDPPTLWVRPIRGHYQEEDGTDAYDLDLARRRALHYTSARVAGDGAVELETTEGARVRIEPAGPEAMAEIARWDAFTLEVLPADTEAELDSLETD</sequence>